<dbReference type="RefSeq" id="WP_129031844.1">
    <property type="nucleotide sequence ID" value="NZ_CP059603.1"/>
</dbReference>
<dbReference type="EMBL" id="QXIL01000005">
    <property type="protein sequence ID" value="RXI79244.1"/>
    <property type="molecule type" value="Genomic_DNA"/>
</dbReference>
<evidence type="ECO:0000256" key="5">
    <source>
        <dbReference type="ARBA" id="ARBA00022989"/>
    </source>
</evidence>
<sequence>MQLRKTAAVTDIGDYLKVAACTAVMAQTVLGLALATRPGAAAQWAIGQAYDLVKFTAPAFIFGILYTTLRQHAMTPVTKRQYWRQQWAALGVPSVWWTLVYLIITPKLQQHQPFHDLGSFLWQAVNGNAAPHLWYNTMMLQFIVVMPLFWAWSAWVGSSRYRAQLSVGAVAIFYALWLAWFPHAPTYLVDRLALSFLPYAVLGVLWWQFPRVAVALRHHWLVGLLWWALGFMWLGWQLKRRGLPVSLPATGYYQPSALMYALGVIGLVSCLAVAQLQRRSTWLPVIHWLATYAYRAYLSHAFWLYWLWPLTDGLALGWRILLSYGATWIVAFATTYCLHWGWQRVKMTTQ</sequence>
<keyword evidence="4" id="KW-0812">Transmembrane</keyword>
<gene>
    <name evidence="8" type="ORF">DXH47_04170</name>
</gene>
<evidence type="ECO:0000256" key="1">
    <source>
        <dbReference type="ARBA" id="ARBA00004651"/>
    </source>
</evidence>
<protein>
    <submittedName>
        <fullName evidence="8">Acyltransferase</fullName>
    </submittedName>
</protein>
<keyword evidence="8" id="KW-0012">Acyltransferase</keyword>
<evidence type="ECO:0000313" key="8">
    <source>
        <dbReference type="EMBL" id="RXI79244.1"/>
    </source>
</evidence>
<dbReference type="AlphaFoldDB" id="A0A4Q0VII6"/>
<accession>A0A4Q0VII6</accession>
<dbReference type="PANTHER" id="PTHR40074">
    <property type="entry name" value="O-ACETYLTRANSFERASE WECH"/>
    <property type="match status" value="1"/>
</dbReference>
<dbReference type="InterPro" id="IPR002656">
    <property type="entry name" value="Acyl_transf_3_dom"/>
</dbReference>
<proteinExistence type="inferred from homology"/>
<organism evidence="8 9">
    <name type="scientific">Levilactobacillus suantsaii</name>
    <dbReference type="NCBI Taxonomy" id="2292255"/>
    <lineage>
        <taxon>Bacteria</taxon>
        <taxon>Bacillati</taxon>
        <taxon>Bacillota</taxon>
        <taxon>Bacilli</taxon>
        <taxon>Lactobacillales</taxon>
        <taxon>Lactobacillaceae</taxon>
        <taxon>Levilactobacillus</taxon>
    </lineage>
</organism>
<evidence type="ECO:0000259" key="7">
    <source>
        <dbReference type="Pfam" id="PF01757"/>
    </source>
</evidence>
<dbReference type="PANTHER" id="PTHR40074:SF2">
    <property type="entry name" value="O-ACETYLTRANSFERASE WECH"/>
    <property type="match status" value="1"/>
</dbReference>
<name>A0A4Q0VII6_9LACO</name>
<comment type="subcellular location">
    <subcellularLocation>
        <location evidence="1">Cell membrane</location>
        <topology evidence="1">Multi-pass membrane protein</topology>
    </subcellularLocation>
</comment>
<evidence type="ECO:0000256" key="2">
    <source>
        <dbReference type="ARBA" id="ARBA00007400"/>
    </source>
</evidence>
<dbReference type="GO" id="GO:0016413">
    <property type="term" value="F:O-acetyltransferase activity"/>
    <property type="evidence" value="ECO:0007669"/>
    <property type="project" value="TreeGrafter"/>
</dbReference>
<dbReference type="Pfam" id="PF01757">
    <property type="entry name" value="Acyl_transf_3"/>
    <property type="match status" value="1"/>
</dbReference>
<feature type="domain" description="Acyltransferase 3" evidence="7">
    <location>
        <begin position="14"/>
        <end position="334"/>
    </location>
</feature>
<comment type="caution">
    <text evidence="8">The sequence shown here is derived from an EMBL/GenBank/DDBJ whole genome shotgun (WGS) entry which is preliminary data.</text>
</comment>
<reference evidence="8 9" key="1">
    <citation type="submission" date="2018-08" db="EMBL/GenBank/DDBJ databases">
        <title>Lactobacillus suantsai sp. nov., isolated from traditional fermented suan-tsai in Taiwan.</title>
        <authorList>
            <person name="Huang C.-H."/>
        </authorList>
    </citation>
    <scope>NUCLEOTIDE SEQUENCE [LARGE SCALE GENOMIC DNA]</scope>
    <source>
        <strain evidence="8 9">BCRC 12945</strain>
    </source>
</reference>
<dbReference type="GO" id="GO:0009246">
    <property type="term" value="P:enterobacterial common antigen biosynthetic process"/>
    <property type="evidence" value="ECO:0007669"/>
    <property type="project" value="TreeGrafter"/>
</dbReference>
<keyword evidence="5" id="KW-1133">Transmembrane helix</keyword>
<dbReference type="Proteomes" id="UP000290602">
    <property type="component" value="Unassembled WGS sequence"/>
</dbReference>
<comment type="similarity">
    <text evidence="2">Belongs to the acyltransferase 3 family.</text>
</comment>
<keyword evidence="3" id="KW-1003">Cell membrane</keyword>
<keyword evidence="8" id="KW-0808">Transferase</keyword>
<evidence type="ECO:0000256" key="6">
    <source>
        <dbReference type="ARBA" id="ARBA00023136"/>
    </source>
</evidence>
<evidence type="ECO:0000256" key="4">
    <source>
        <dbReference type="ARBA" id="ARBA00022692"/>
    </source>
</evidence>
<evidence type="ECO:0000256" key="3">
    <source>
        <dbReference type="ARBA" id="ARBA00022475"/>
    </source>
</evidence>
<dbReference type="GO" id="GO:0005886">
    <property type="term" value="C:plasma membrane"/>
    <property type="evidence" value="ECO:0007669"/>
    <property type="project" value="UniProtKB-SubCell"/>
</dbReference>
<dbReference type="OrthoDB" id="569695at2"/>
<keyword evidence="6" id="KW-0472">Membrane</keyword>
<keyword evidence="9" id="KW-1185">Reference proteome</keyword>
<evidence type="ECO:0000313" key="9">
    <source>
        <dbReference type="Proteomes" id="UP000290602"/>
    </source>
</evidence>